<dbReference type="Gene3D" id="1.10.8.330">
    <property type="entry name" value="PG0816-like"/>
    <property type="match status" value="1"/>
</dbReference>
<sequence length="150" mass="17461">MTEKEEERTEDLNYYRLNLISMLKSSYPEFLDDEEFISNRSQEAAEAFEDAVRSGSNYLDASAEANRTLYAGLGFSKFDTIFAVLTEEFTKELEEEQFRPFALKMMPVCEDVFAKYELHENFEDSPEYDALYTEITGRIVTYIEDNGIDL</sequence>
<dbReference type="RefSeq" id="WP_005805808.1">
    <property type="nucleotide sequence ID" value="NZ_CP036546.1"/>
</dbReference>
<evidence type="ECO:0000313" key="2">
    <source>
        <dbReference type="Proteomes" id="UP000036847"/>
    </source>
</evidence>
<accession>A0AAE6ETY4</accession>
<dbReference type="AlphaFoldDB" id="A0AAE6ETY4"/>
<dbReference type="Gene3D" id="1.10.8.340">
    <property type="entry name" value="PG0816-like"/>
    <property type="match status" value="1"/>
</dbReference>
<gene>
    <name evidence="1" type="ORF">EC80_014795</name>
</gene>
<dbReference type="InterPro" id="IPR036297">
    <property type="entry name" value="PG0816-like_sf"/>
</dbReference>
<evidence type="ECO:0000313" key="1">
    <source>
        <dbReference type="EMBL" id="QCQ46032.1"/>
    </source>
</evidence>
<dbReference type="InterPro" id="IPR015082">
    <property type="entry name" value="DUF1896"/>
</dbReference>
<reference evidence="1 2" key="1">
    <citation type="submission" date="2019-03" db="EMBL/GenBank/DDBJ databases">
        <title>Complete genome assembly of MDR B. fragilis.</title>
        <authorList>
            <person name="Sydenham T.V."/>
            <person name="Hasman H."/>
            <person name="Justesen U.S."/>
        </authorList>
    </citation>
    <scope>NUCLEOTIDE SEQUENCE [LARGE SCALE GENOMIC DNA]</scope>
    <source>
        <strain evidence="1 2">DCMSKEJBY0001B</strain>
    </source>
</reference>
<dbReference type="Pfam" id="PF08989">
    <property type="entry name" value="DUF1896"/>
    <property type="match status" value="1"/>
</dbReference>
<dbReference type="Proteomes" id="UP000036847">
    <property type="component" value="Chromosome"/>
</dbReference>
<protein>
    <submittedName>
        <fullName evidence="1">DUF1896 family protein</fullName>
    </submittedName>
</protein>
<organism evidence="1 2">
    <name type="scientific">Bacteroides fragilis</name>
    <dbReference type="NCBI Taxonomy" id="817"/>
    <lineage>
        <taxon>Bacteria</taxon>
        <taxon>Pseudomonadati</taxon>
        <taxon>Bacteroidota</taxon>
        <taxon>Bacteroidia</taxon>
        <taxon>Bacteroidales</taxon>
        <taxon>Bacteroidaceae</taxon>
        <taxon>Bacteroides</taxon>
    </lineage>
</organism>
<dbReference type="SUPFAM" id="SSF140753">
    <property type="entry name" value="PG0816-like"/>
    <property type="match status" value="1"/>
</dbReference>
<proteinExistence type="predicted"/>
<name>A0AAE6ETY4_BACFG</name>
<dbReference type="EMBL" id="CP036546">
    <property type="protein sequence ID" value="QCQ46032.1"/>
    <property type="molecule type" value="Genomic_DNA"/>
</dbReference>